<keyword evidence="3" id="KW-1185">Reference proteome</keyword>
<dbReference type="EMBL" id="JAROCC010000013">
    <property type="protein sequence ID" value="MDN4608746.1"/>
    <property type="molecule type" value="Genomic_DNA"/>
</dbReference>
<comment type="caution">
    <text evidence="2">The sequence shown here is derived from an EMBL/GenBank/DDBJ whole genome shotgun (WGS) entry which is preliminary data.</text>
</comment>
<feature type="transmembrane region" description="Helical" evidence="1">
    <location>
        <begin position="41"/>
        <end position="63"/>
    </location>
</feature>
<feature type="transmembrane region" description="Helical" evidence="1">
    <location>
        <begin position="12"/>
        <end position="29"/>
    </location>
</feature>
<keyword evidence="1" id="KW-0472">Membrane</keyword>
<sequence>MILLSSLDKMWLSFYAMGFMAISMGLIYVSRHKLSNKFMKIIFALVAYALLIFSFFAMVYLVFSGPTGGAR</sequence>
<dbReference type="Pfam" id="PF10966">
    <property type="entry name" value="DUF2768"/>
    <property type="match status" value="1"/>
</dbReference>
<evidence type="ECO:0000313" key="3">
    <source>
        <dbReference type="Proteomes" id="UP001175097"/>
    </source>
</evidence>
<proteinExistence type="predicted"/>
<dbReference type="InterPro" id="IPR020076">
    <property type="entry name" value="DUF2768"/>
</dbReference>
<keyword evidence="1" id="KW-0812">Transmembrane</keyword>
<evidence type="ECO:0000313" key="2">
    <source>
        <dbReference type="EMBL" id="MDN4608746.1"/>
    </source>
</evidence>
<reference evidence="2" key="1">
    <citation type="submission" date="2023-03" db="EMBL/GenBank/DDBJ databases">
        <title>MT1 and MT2 Draft Genomes of Novel Species.</title>
        <authorList>
            <person name="Venkateswaran K."/>
        </authorList>
    </citation>
    <scope>NUCLEOTIDE SEQUENCE</scope>
    <source>
        <strain evidence="2">F6_3S_P_2</strain>
    </source>
</reference>
<dbReference type="Proteomes" id="UP001175097">
    <property type="component" value="Unassembled WGS sequence"/>
</dbReference>
<accession>A0ABT8JW14</accession>
<name>A0ABT8JW14_9BACL</name>
<keyword evidence="1" id="KW-1133">Transmembrane helix</keyword>
<evidence type="ECO:0000256" key="1">
    <source>
        <dbReference type="SAM" id="Phobius"/>
    </source>
</evidence>
<gene>
    <name evidence="2" type="ORF">P5G49_14895</name>
</gene>
<protein>
    <submittedName>
        <fullName evidence="2">DUF2768 domain-containing protein</fullName>
    </submittedName>
</protein>
<organism evidence="2 3">
    <name type="scientific">Sporosarcina highlanderae</name>
    <dbReference type="NCBI Taxonomy" id="3035916"/>
    <lineage>
        <taxon>Bacteria</taxon>
        <taxon>Bacillati</taxon>
        <taxon>Bacillota</taxon>
        <taxon>Bacilli</taxon>
        <taxon>Bacillales</taxon>
        <taxon>Caryophanaceae</taxon>
        <taxon>Sporosarcina</taxon>
    </lineage>
</organism>